<comment type="caution">
    <text evidence="2">The sequence shown here is derived from an EMBL/GenBank/DDBJ whole genome shotgun (WGS) entry which is preliminary data.</text>
</comment>
<evidence type="ECO:0000256" key="1">
    <source>
        <dbReference type="SAM" id="MobiDB-lite"/>
    </source>
</evidence>
<dbReference type="Proteomes" id="UP001482620">
    <property type="component" value="Unassembled WGS sequence"/>
</dbReference>
<dbReference type="EMBL" id="JAHRIQ010053873">
    <property type="protein sequence ID" value="MEQ2238759.1"/>
    <property type="molecule type" value="Genomic_DNA"/>
</dbReference>
<evidence type="ECO:0000313" key="2">
    <source>
        <dbReference type="EMBL" id="MEQ2238759.1"/>
    </source>
</evidence>
<accession>A0ABV0U0R5</accession>
<reference evidence="2 3" key="1">
    <citation type="submission" date="2021-06" db="EMBL/GenBank/DDBJ databases">
        <authorList>
            <person name="Palmer J.M."/>
        </authorList>
    </citation>
    <scope>NUCLEOTIDE SEQUENCE [LARGE SCALE GENOMIC DNA]</scope>
    <source>
        <strain evidence="3">if_2019</strain>
        <tissue evidence="2">Muscle</tissue>
    </source>
</reference>
<proteinExistence type="predicted"/>
<gene>
    <name evidence="2" type="ORF">ILYODFUR_036590</name>
</gene>
<sequence length="113" mass="12164">MPSALAPARCSEATPVELEQRLRFYARQIKSLRTTGLMYFSPEQMERLRQVERDYETAVRLVYCRPPLSTSGLQSAAAEQATSGLQSAAAEQAASGLQSAAAQQPTSGLQSAA</sequence>
<feature type="compositionally biased region" description="Low complexity" evidence="1">
    <location>
        <begin position="83"/>
        <end position="104"/>
    </location>
</feature>
<organism evidence="2 3">
    <name type="scientific">Ilyodon furcidens</name>
    <name type="common">goldbreast splitfin</name>
    <dbReference type="NCBI Taxonomy" id="33524"/>
    <lineage>
        <taxon>Eukaryota</taxon>
        <taxon>Metazoa</taxon>
        <taxon>Chordata</taxon>
        <taxon>Craniata</taxon>
        <taxon>Vertebrata</taxon>
        <taxon>Euteleostomi</taxon>
        <taxon>Actinopterygii</taxon>
        <taxon>Neopterygii</taxon>
        <taxon>Teleostei</taxon>
        <taxon>Neoteleostei</taxon>
        <taxon>Acanthomorphata</taxon>
        <taxon>Ovalentaria</taxon>
        <taxon>Atherinomorphae</taxon>
        <taxon>Cyprinodontiformes</taxon>
        <taxon>Goodeidae</taxon>
        <taxon>Ilyodon</taxon>
    </lineage>
</organism>
<feature type="region of interest" description="Disordered" evidence="1">
    <location>
        <begin position="73"/>
        <end position="113"/>
    </location>
</feature>
<feature type="non-terminal residue" evidence="2">
    <location>
        <position position="113"/>
    </location>
</feature>
<keyword evidence="3" id="KW-1185">Reference proteome</keyword>
<protein>
    <submittedName>
        <fullName evidence="2">Uncharacterized protein</fullName>
    </submittedName>
</protein>
<evidence type="ECO:0000313" key="3">
    <source>
        <dbReference type="Proteomes" id="UP001482620"/>
    </source>
</evidence>
<name>A0ABV0U0R5_9TELE</name>